<dbReference type="Gene3D" id="3.20.100.30">
    <property type="entry name" value="VTC, catalytic tunnel domain"/>
    <property type="match status" value="2"/>
</dbReference>
<dbReference type="Pfam" id="PF09359">
    <property type="entry name" value="VTC"/>
    <property type="match status" value="1"/>
</dbReference>
<dbReference type="GO" id="GO:0006799">
    <property type="term" value="P:polyphosphate biosynthetic process"/>
    <property type="evidence" value="ECO:0007669"/>
    <property type="project" value="UniProtKB-ARBA"/>
</dbReference>
<feature type="domain" description="VTC" evidence="1">
    <location>
        <begin position="65"/>
        <end position="231"/>
    </location>
</feature>
<proteinExistence type="predicted"/>
<dbReference type="InterPro" id="IPR018966">
    <property type="entry name" value="VTC_domain"/>
</dbReference>
<evidence type="ECO:0000313" key="2">
    <source>
        <dbReference type="EMBL" id="SVD33840.1"/>
    </source>
</evidence>
<dbReference type="InterPro" id="IPR042267">
    <property type="entry name" value="VTC_sf"/>
</dbReference>
<reference evidence="2" key="1">
    <citation type="submission" date="2018-05" db="EMBL/GenBank/DDBJ databases">
        <authorList>
            <person name="Lanie J.A."/>
            <person name="Ng W.-L."/>
            <person name="Kazmierczak K.M."/>
            <person name="Andrzejewski T.M."/>
            <person name="Davidsen T.M."/>
            <person name="Wayne K.J."/>
            <person name="Tettelin H."/>
            <person name="Glass J.I."/>
            <person name="Rusch D."/>
            <person name="Podicherti R."/>
            <person name="Tsui H.-C.T."/>
            <person name="Winkler M.E."/>
        </authorList>
    </citation>
    <scope>NUCLEOTIDE SEQUENCE</scope>
</reference>
<dbReference type="AlphaFoldDB" id="A0A382UI05"/>
<sequence length="234" mass="27668">MSTQKNKNLIPEPSREKIFPANPRNFDSRYDSTGIVRQELKFPGKSTFNFRITLNEWGMKPSFPDRKVFSIYFDSVNLDLFRISEEGLTPRRKIRLRWYDKPKNIVNSTLEIKTTKEHEKTKDKFNISNTDPESLQKFIRSLTTLNLVPICQVQYHRAYLENRDGARATIDSRICYSRVTNQFKIIEPFFFDSYNILELKTTNPTLSQTLAGENHLPIERFSKYCRSIEKIFNF</sequence>
<protein>
    <recommendedName>
        <fullName evidence="1">VTC domain-containing protein</fullName>
    </recommendedName>
</protein>
<name>A0A382UI05_9ZZZZ</name>
<dbReference type="SUPFAM" id="SSF55154">
    <property type="entry name" value="CYTH-like phosphatases"/>
    <property type="match status" value="1"/>
</dbReference>
<dbReference type="EMBL" id="UINC01144373">
    <property type="protein sequence ID" value="SVD33840.1"/>
    <property type="molecule type" value="Genomic_DNA"/>
</dbReference>
<gene>
    <name evidence="2" type="ORF">METZ01_LOCUS386694</name>
</gene>
<accession>A0A382UI05</accession>
<dbReference type="InterPro" id="IPR033469">
    <property type="entry name" value="CYTH-like_dom_sf"/>
</dbReference>
<evidence type="ECO:0000259" key="1">
    <source>
        <dbReference type="Pfam" id="PF09359"/>
    </source>
</evidence>
<organism evidence="2">
    <name type="scientific">marine metagenome</name>
    <dbReference type="NCBI Taxonomy" id="408172"/>
    <lineage>
        <taxon>unclassified sequences</taxon>
        <taxon>metagenomes</taxon>
        <taxon>ecological metagenomes</taxon>
    </lineage>
</organism>